<evidence type="ECO:0000313" key="6">
    <source>
        <dbReference type="Proteomes" id="UP000001197"/>
    </source>
</evidence>
<dbReference type="SUPFAM" id="SSF55315">
    <property type="entry name" value="L30e-like"/>
    <property type="match status" value="1"/>
</dbReference>
<dbReference type="AlphaFoldDB" id="A0A090CEK4"/>
<organism evidence="5 6">
    <name type="scientific">Podospora anserina (strain S / ATCC MYA-4624 / DSM 980 / FGSC 10383)</name>
    <name type="common">Pleurage anserina</name>
    <dbReference type="NCBI Taxonomy" id="515849"/>
    <lineage>
        <taxon>Eukaryota</taxon>
        <taxon>Fungi</taxon>
        <taxon>Dikarya</taxon>
        <taxon>Ascomycota</taxon>
        <taxon>Pezizomycotina</taxon>
        <taxon>Sordariomycetes</taxon>
        <taxon>Sordariomycetidae</taxon>
        <taxon>Sordariales</taxon>
        <taxon>Podosporaceae</taxon>
        <taxon>Podospora</taxon>
        <taxon>Podospora anserina</taxon>
    </lineage>
</organism>
<dbReference type="Proteomes" id="UP000001197">
    <property type="component" value="Chromosome 2"/>
</dbReference>
<reference evidence="6" key="2">
    <citation type="journal article" date="2014" name="Genetics">
        <title>Maintaining two mating types: Structure of the mating type locus and its role in heterokaryosis in Podospora anserina.</title>
        <authorList>
            <person name="Grognet P."/>
            <person name="Bidard F."/>
            <person name="Kuchly C."/>
            <person name="Tong L.C.H."/>
            <person name="Coppin E."/>
            <person name="Benkhali J.A."/>
            <person name="Couloux A."/>
            <person name="Wincker P."/>
            <person name="Debuchy R."/>
            <person name="Silar P."/>
        </authorList>
    </citation>
    <scope>GENOME REANNOTATION</scope>
    <source>
        <strain evidence="6">S / ATCC MYA-4624 / DSM 980 / FGSC 10383</strain>
    </source>
</reference>
<keyword evidence="6" id="KW-1185">Reference proteome</keyword>
<dbReference type="PROSITE" id="PS00993">
    <property type="entry name" value="RIBOSOMAL_L30E_2"/>
    <property type="match status" value="1"/>
</dbReference>
<proteinExistence type="inferred from homology"/>
<comment type="similarity">
    <text evidence="1">Belongs to the eukaryotic ribosomal protein eL30 family.</text>
</comment>
<dbReference type="STRING" id="515849.A0A090CEK4"/>
<sequence length="109" mass="11646">MAPKKSKSDAQSIGAKLALVMKSGKVVLGYRSTLKALRTGKAKLILIAANTPPLRKSELEYYSMMSKTSVHHYNGTNIELGTALGKLFKCSTMAILDAGDSDILADQTA</sequence>
<dbReference type="InterPro" id="IPR022991">
    <property type="entry name" value="Ribosomal_eL30_CS"/>
</dbReference>
<dbReference type="InterPro" id="IPR004038">
    <property type="entry name" value="Ribosomal_eL8/eL30/eS12/Gad45"/>
</dbReference>
<evidence type="ECO:0000313" key="5">
    <source>
        <dbReference type="EMBL" id="CDP26366.1"/>
    </source>
</evidence>
<dbReference type="NCBIfam" id="NF002172">
    <property type="entry name" value="PRK01018.1"/>
    <property type="match status" value="1"/>
</dbReference>
<evidence type="ECO:0000259" key="4">
    <source>
        <dbReference type="Pfam" id="PF01248"/>
    </source>
</evidence>
<dbReference type="GO" id="GO:0003723">
    <property type="term" value="F:RNA binding"/>
    <property type="evidence" value="ECO:0007669"/>
    <property type="project" value="InterPro"/>
</dbReference>
<dbReference type="Gene3D" id="3.30.1330.30">
    <property type="match status" value="1"/>
</dbReference>
<accession>A0A090CEK4</accession>
<dbReference type="PROSITE" id="PS00709">
    <property type="entry name" value="RIBOSOMAL_L30E_1"/>
    <property type="match status" value="1"/>
</dbReference>
<dbReference type="InterPro" id="IPR000231">
    <property type="entry name" value="Ribosomal_eL30"/>
</dbReference>
<evidence type="ECO:0000256" key="1">
    <source>
        <dbReference type="ARBA" id="ARBA00007326"/>
    </source>
</evidence>
<dbReference type="eggNOG" id="KOG2988">
    <property type="taxonomic scope" value="Eukaryota"/>
</dbReference>
<keyword evidence="2 5" id="KW-0689">Ribosomal protein</keyword>
<protein>
    <submittedName>
        <fullName evidence="5">Cytosolic 60S ribosomal protein Rpl30</fullName>
    </submittedName>
</protein>
<dbReference type="GO" id="GO:0022625">
    <property type="term" value="C:cytosolic large ribosomal subunit"/>
    <property type="evidence" value="ECO:0007669"/>
    <property type="project" value="InterPro"/>
</dbReference>
<dbReference type="HAMAP" id="MF_00481">
    <property type="entry name" value="Ribosomal_eL30"/>
    <property type="match status" value="1"/>
</dbReference>
<feature type="domain" description="Ribosomal protein eL8/eL30/eS12/Gadd45" evidence="4">
    <location>
        <begin position="13"/>
        <end position="104"/>
    </location>
</feature>
<name>A0A090CEK4_PODAN</name>
<dbReference type="FunCoup" id="A0A090CEK4">
    <property type="interactions" value="1133"/>
</dbReference>
<dbReference type="PANTHER" id="PTHR11449">
    <property type="entry name" value="RIBOSOMAL PROTEIN L30"/>
    <property type="match status" value="1"/>
</dbReference>
<dbReference type="FunFam" id="3.30.1330.30:FF:000001">
    <property type="entry name" value="60S ribosomal protein L30"/>
    <property type="match status" value="1"/>
</dbReference>
<keyword evidence="3" id="KW-0687">Ribonucleoprotein</keyword>
<evidence type="ECO:0000256" key="3">
    <source>
        <dbReference type="ARBA" id="ARBA00023274"/>
    </source>
</evidence>
<dbReference type="InParanoid" id="A0A090CEK4"/>
<dbReference type="EMBL" id="FO904937">
    <property type="protein sequence ID" value="CDP26366.1"/>
    <property type="molecule type" value="Genomic_DNA"/>
</dbReference>
<dbReference type="InterPro" id="IPR029064">
    <property type="entry name" value="Ribosomal_eL30-like_sf"/>
</dbReference>
<dbReference type="GO" id="GO:0003735">
    <property type="term" value="F:structural constituent of ribosome"/>
    <property type="evidence" value="ECO:0007669"/>
    <property type="project" value="InterPro"/>
</dbReference>
<reference evidence="5 6" key="1">
    <citation type="journal article" date="2008" name="Genome Biol.">
        <title>The genome sequence of the model ascomycete fungus Podospora anserina.</title>
        <authorList>
            <person name="Espagne E."/>
            <person name="Lespinet O."/>
            <person name="Malagnac F."/>
            <person name="Da Silva C."/>
            <person name="Jaillon O."/>
            <person name="Porcel B.M."/>
            <person name="Couloux A."/>
            <person name="Aury J.-M."/>
            <person name="Segurens B."/>
            <person name="Poulain J."/>
            <person name="Anthouard V."/>
            <person name="Grossetete S."/>
            <person name="Khalili H."/>
            <person name="Coppin E."/>
            <person name="Dequard-Chablat M."/>
            <person name="Picard M."/>
            <person name="Contamine V."/>
            <person name="Arnaise S."/>
            <person name="Bourdais A."/>
            <person name="Berteaux-Lecellier V."/>
            <person name="Gautheret D."/>
            <person name="de Vries R.P."/>
            <person name="Battaglia E."/>
            <person name="Coutinho P.M."/>
            <person name="Danchin E.G.J."/>
            <person name="Henrissat B."/>
            <person name="El Khoury R."/>
            <person name="Sainsard-Chanet A."/>
            <person name="Boivin A."/>
            <person name="Pinan-Lucarre B."/>
            <person name="Sellem C.H."/>
            <person name="Debuchy R."/>
            <person name="Wincker P."/>
            <person name="Weissenbach J."/>
            <person name="Silar P."/>
        </authorList>
    </citation>
    <scope>NUCLEOTIDE SEQUENCE [LARGE SCALE GENOMIC DNA]</scope>
    <source>
        <strain evidence="6">S / ATCC MYA-4624 / DSM 980 / FGSC 10383</strain>
    </source>
</reference>
<dbReference type="Pfam" id="PF01248">
    <property type="entry name" value="Ribosomal_L7Ae"/>
    <property type="match status" value="1"/>
</dbReference>
<evidence type="ECO:0000256" key="2">
    <source>
        <dbReference type="ARBA" id="ARBA00022980"/>
    </source>
</evidence>
<dbReference type="InterPro" id="IPR039109">
    <property type="entry name" value="Ribosomal_eL30-like"/>
</dbReference>